<protein>
    <submittedName>
        <fullName evidence="1">Uncharacterized protein</fullName>
    </submittedName>
</protein>
<dbReference type="EnsemblPlants" id="TuG1812G0500004413.01.T01">
    <property type="protein sequence ID" value="TuG1812G0500004413.01.T01"/>
    <property type="gene ID" value="TuG1812G0500004413.01"/>
</dbReference>
<evidence type="ECO:0000313" key="1">
    <source>
        <dbReference type="EnsemblPlants" id="TuG1812G0500004413.01.T02"/>
    </source>
</evidence>
<reference evidence="2" key="1">
    <citation type="journal article" date="2013" name="Nature">
        <title>Draft genome of the wheat A-genome progenitor Triticum urartu.</title>
        <authorList>
            <person name="Ling H.Q."/>
            <person name="Zhao S."/>
            <person name="Liu D."/>
            <person name="Wang J."/>
            <person name="Sun H."/>
            <person name="Zhang C."/>
            <person name="Fan H."/>
            <person name="Li D."/>
            <person name="Dong L."/>
            <person name="Tao Y."/>
            <person name="Gao C."/>
            <person name="Wu H."/>
            <person name="Li Y."/>
            <person name="Cui Y."/>
            <person name="Guo X."/>
            <person name="Zheng S."/>
            <person name="Wang B."/>
            <person name="Yu K."/>
            <person name="Liang Q."/>
            <person name="Yang W."/>
            <person name="Lou X."/>
            <person name="Chen J."/>
            <person name="Feng M."/>
            <person name="Jian J."/>
            <person name="Zhang X."/>
            <person name="Luo G."/>
            <person name="Jiang Y."/>
            <person name="Liu J."/>
            <person name="Wang Z."/>
            <person name="Sha Y."/>
            <person name="Zhang B."/>
            <person name="Wu H."/>
            <person name="Tang D."/>
            <person name="Shen Q."/>
            <person name="Xue P."/>
            <person name="Zou S."/>
            <person name="Wang X."/>
            <person name="Liu X."/>
            <person name="Wang F."/>
            <person name="Yang Y."/>
            <person name="An X."/>
            <person name="Dong Z."/>
            <person name="Zhang K."/>
            <person name="Zhang X."/>
            <person name="Luo M.C."/>
            <person name="Dvorak J."/>
            <person name="Tong Y."/>
            <person name="Wang J."/>
            <person name="Yang H."/>
            <person name="Li Z."/>
            <person name="Wang D."/>
            <person name="Zhang A."/>
            <person name="Wang J."/>
        </authorList>
    </citation>
    <scope>NUCLEOTIDE SEQUENCE</scope>
    <source>
        <strain evidence="2">cv. G1812</strain>
    </source>
</reference>
<reference evidence="1" key="2">
    <citation type="submission" date="2018-03" db="EMBL/GenBank/DDBJ databases">
        <title>The Triticum urartu genome reveals the dynamic nature of wheat genome evolution.</title>
        <authorList>
            <person name="Ling H."/>
            <person name="Ma B."/>
            <person name="Shi X."/>
            <person name="Liu H."/>
            <person name="Dong L."/>
            <person name="Sun H."/>
            <person name="Cao Y."/>
            <person name="Gao Q."/>
            <person name="Zheng S."/>
            <person name="Li Y."/>
            <person name="Yu Y."/>
            <person name="Du H."/>
            <person name="Qi M."/>
            <person name="Li Y."/>
            <person name="Yu H."/>
            <person name="Cui Y."/>
            <person name="Wang N."/>
            <person name="Chen C."/>
            <person name="Wu H."/>
            <person name="Zhao Y."/>
            <person name="Zhang J."/>
            <person name="Li Y."/>
            <person name="Zhou W."/>
            <person name="Zhang B."/>
            <person name="Hu W."/>
            <person name="Eijk M."/>
            <person name="Tang J."/>
            <person name="Witsenboer H."/>
            <person name="Zhao S."/>
            <person name="Li Z."/>
            <person name="Zhang A."/>
            <person name="Wang D."/>
            <person name="Liang C."/>
        </authorList>
    </citation>
    <scope>NUCLEOTIDE SEQUENCE [LARGE SCALE GENOMIC DNA]</scope>
    <source>
        <strain evidence="1">cv. G1812</strain>
    </source>
</reference>
<organism evidence="1 2">
    <name type="scientific">Triticum urartu</name>
    <name type="common">Red wild einkorn</name>
    <name type="synonym">Crithodium urartu</name>
    <dbReference type="NCBI Taxonomy" id="4572"/>
    <lineage>
        <taxon>Eukaryota</taxon>
        <taxon>Viridiplantae</taxon>
        <taxon>Streptophyta</taxon>
        <taxon>Embryophyta</taxon>
        <taxon>Tracheophyta</taxon>
        <taxon>Spermatophyta</taxon>
        <taxon>Magnoliopsida</taxon>
        <taxon>Liliopsida</taxon>
        <taxon>Poales</taxon>
        <taxon>Poaceae</taxon>
        <taxon>BOP clade</taxon>
        <taxon>Pooideae</taxon>
        <taxon>Triticodae</taxon>
        <taxon>Triticeae</taxon>
        <taxon>Triticinae</taxon>
        <taxon>Triticum</taxon>
    </lineage>
</organism>
<proteinExistence type="predicted"/>
<name>A0A8R7QLQ6_TRIUA</name>
<dbReference type="Gramene" id="TuG1812G0500004413.01.T01">
    <property type="protein sequence ID" value="TuG1812G0500004413.01.T01"/>
    <property type="gene ID" value="TuG1812G0500004413.01"/>
</dbReference>
<dbReference type="Proteomes" id="UP000015106">
    <property type="component" value="Chromosome 5"/>
</dbReference>
<reference evidence="1" key="3">
    <citation type="submission" date="2022-06" db="UniProtKB">
        <authorList>
            <consortium name="EnsemblPlants"/>
        </authorList>
    </citation>
    <scope>IDENTIFICATION</scope>
</reference>
<dbReference type="Gramene" id="TuG1812G0500004413.01.T02">
    <property type="protein sequence ID" value="TuG1812G0500004413.01.T02"/>
    <property type="gene ID" value="TuG1812G0500004413.01"/>
</dbReference>
<sequence length="270" mass="29522">MRPTCGLTPSAPHAPSSLSPYVSFSLSPQAPLIFLAYPSMPTSHPMHLSLPLAYLQSIACRRWKTCVASWQSGAAHMKPRRCVSTTLGERRGATPKLHRQLGISTLQPDTTSGGWFAATSGPYYYDQRGGCAVKMDDGCGDFCAETHDSLCYNRPAILLEPALIFLLDTSVQTDAHGEPKPEHGDELEPASLLCCNEPQATMISRAKSWNGRPFLLGWASKFAGTGVPGCCIVRHTGELRCWRVGTGAQFCWSRHLDMLEPCEGRRRLNG</sequence>
<dbReference type="EnsemblPlants" id="TuG1812G0500004413.01.T02">
    <property type="protein sequence ID" value="TuG1812G0500004413.01.T02"/>
    <property type="gene ID" value="TuG1812G0500004413.01"/>
</dbReference>
<accession>A0A8R7QLQ6</accession>
<dbReference type="AlphaFoldDB" id="A0A8R7QLQ6"/>
<evidence type="ECO:0000313" key="2">
    <source>
        <dbReference type="Proteomes" id="UP000015106"/>
    </source>
</evidence>
<keyword evidence="2" id="KW-1185">Reference proteome</keyword>